<name>A0A6G6ACI8_9VIRU</name>
<dbReference type="EMBL" id="MN175499">
    <property type="protein sequence ID" value="QID06106.1"/>
    <property type="molecule type" value="Genomic_DNA"/>
</dbReference>
<evidence type="ECO:0000313" key="1">
    <source>
        <dbReference type="EMBL" id="QID06106.1"/>
    </source>
</evidence>
<reference evidence="1" key="1">
    <citation type="submission" date="2019-07" db="EMBL/GenBank/DDBJ databases">
        <title>The discovery of a new lineage B mimivirus raises questions about particles surface fibrils.</title>
        <authorList>
            <person name="Silva L.K.S."/>
            <person name="Rodrigues R.A.L."/>
            <person name="Andrade A.C.S.P."/>
            <person name="Hikida H."/>
            <person name="Andreani J."/>
            <person name="Levasseur A."/>
            <person name="La Scola B."/>
            <person name="Abrahao J.S."/>
        </authorList>
    </citation>
    <scope>NUCLEOTIDE SEQUENCE</scope>
    <source>
        <strain evidence="1">B60</strain>
    </source>
</reference>
<sequence length="247" mass="29255">MILKKNHKILLMKHFTFTNNTLRTYVDNVIYSFKYISKPINDEKVNINIDFGLQELNKLVFLIPHVKHLNLYFGDVTVKYDLSPLTQLKNIKTISINSLKQEKFLPRLLNIKSLKVLNLSKLIIYGQTLDPVNPVFLWPKIKNTKFLHINKIERYHDIINYDIKKTKLFTSIVAKNTVLSENIILQDMGNSIYQIIYRQYVAYHEDRLNIIPTNKKNFLSLIYNQVDVDIHVDYPKFHDDLFLEDLD</sequence>
<accession>A0A6G6ACI8</accession>
<protein>
    <submittedName>
        <fullName evidence="1">Uncharacterized protein</fullName>
    </submittedName>
</protein>
<organism evidence="1">
    <name type="scientific">Borely moumouvirus</name>
    <dbReference type="NCBI Taxonomy" id="2712067"/>
    <lineage>
        <taxon>Viruses</taxon>
        <taxon>Varidnaviria</taxon>
        <taxon>Bamfordvirae</taxon>
        <taxon>Nucleocytoviricota</taxon>
        <taxon>Megaviricetes</taxon>
        <taxon>Imitervirales</taxon>
        <taxon>Mimiviridae</taxon>
        <taxon>Megamimivirinae</taxon>
        <taxon>Moumouvirus</taxon>
    </lineage>
</organism>
<proteinExistence type="predicted"/>